<dbReference type="KEGG" id="stsi:A4E84_21260"/>
<reference evidence="4" key="1">
    <citation type="submission" date="2016-04" db="EMBL/GenBank/DDBJ databases">
        <authorList>
            <person name="Zhang B."/>
        </authorList>
    </citation>
    <scope>NUCLEOTIDE SEQUENCE [LARGE SCALE GENOMIC DNA]</scope>
    <source>
        <strain evidence="4">S10</strain>
    </source>
</reference>
<organism evidence="3 4">
    <name type="scientific">Streptomyces qaidamensis</name>
    <dbReference type="NCBI Taxonomy" id="1783515"/>
    <lineage>
        <taxon>Bacteria</taxon>
        <taxon>Bacillati</taxon>
        <taxon>Actinomycetota</taxon>
        <taxon>Actinomycetes</taxon>
        <taxon>Kitasatosporales</taxon>
        <taxon>Streptomycetaceae</taxon>
        <taxon>Streptomyces</taxon>
        <taxon>Streptomyces aurantiacus group</taxon>
    </lineage>
</organism>
<proteinExistence type="predicted"/>
<evidence type="ECO:0000259" key="2">
    <source>
        <dbReference type="Pfam" id="PF03756"/>
    </source>
</evidence>
<evidence type="ECO:0000313" key="3">
    <source>
        <dbReference type="EMBL" id="AMW11803.1"/>
    </source>
</evidence>
<name>A0A143C2Y0_9ACTN</name>
<dbReference type="Proteomes" id="UP000076096">
    <property type="component" value="Chromosome"/>
</dbReference>
<protein>
    <recommendedName>
        <fullName evidence="2">A-factor biosynthesis hotdog domain-containing protein</fullName>
    </recommendedName>
</protein>
<evidence type="ECO:0000313" key="4">
    <source>
        <dbReference type="Proteomes" id="UP000076096"/>
    </source>
</evidence>
<evidence type="ECO:0000256" key="1">
    <source>
        <dbReference type="SAM" id="MobiDB-lite"/>
    </source>
</evidence>
<feature type="domain" description="A-factor biosynthesis hotdog" evidence="2">
    <location>
        <begin position="34"/>
        <end position="163"/>
    </location>
</feature>
<gene>
    <name evidence="3" type="ORF">A4E84_21260</name>
</gene>
<feature type="domain" description="A-factor biosynthesis hotdog" evidence="2">
    <location>
        <begin position="204"/>
        <end position="330"/>
    </location>
</feature>
<dbReference type="STRING" id="1783515.A4E84_21260"/>
<accession>A0A143C2Y0</accession>
<keyword evidence="4" id="KW-1185">Reference proteome</keyword>
<dbReference type="InterPro" id="IPR047757">
    <property type="entry name" value="AfsA-like"/>
</dbReference>
<dbReference type="EMBL" id="CP015098">
    <property type="protein sequence ID" value="AMW11803.1"/>
    <property type="molecule type" value="Genomic_DNA"/>
</dbReference>
<sequence>MHCVPSPAAPPDLHTPGPPGGALRYDRPVARESVHKSASTEVLLTDARHLGEDRFAVAARLPREQFITADHPGEGALDPVLLAEAARQAAIHLSHRFHDIPLGHPFVLGEVAVELDEPLPPSADATLQAHCRRKAGNPRRACLELDATVWAAGRAAGRARVLWEAMEPRRYAVLRKRGAAQPPVVSGPAHAAAAGAASLPPARVGLRRDRDVLLASDTERSGRWWLRLDPGHPVLFDHPSDHIPGMALVEAFRQAAGVAATQGAVGPARVRDIGELTVAYDSFGEPDLPVAITLEPRGAGAREPHDEHARLVHLTATQGDRTLARARIRCGTPGRAHRRTGAAC</sequence>
<dbReference type="AlphaFoldDB" id="A0A143C2Y0"/>
<dbReference type="InterPro" id="IPR005509">
    <property type="entry name" value="AfsA_hotdog_dom"/>
</dbReference>
<dbReference type="GO" id="GO:0016740">
    <property type="term" value="F:transferase activity"/>
    <property type="evidence" value="ECO:0007669"/>
    <property type="project" value="InterPro"/>
</dbReference>
<dbReference type="Pfam" id="PF03756">
    <property type="entry name" value="AfsA"/>
    <property type="match status" value="2"/>
</dbReference>
<dbReference type="NCBIfam" id="NF041195">
    <property type="entry name" value="ScbA_BarX_GamBu"/>
    <property type="match status" value="1"/>
</dbReference>
<feature type="region of interest" description="Disordered" evidence="1">
    <location>
        <begin position="1"/>
        <end position="23"/>
    </location>
</feature>